<evidence type="ECO:0000256" key="2">
    <source>
        <dbReference type="ARBA" id="ARBA00023125"/>
    </source>
</evidence>
<dbReference type="InterPro" id="IPR009057">
    <property type="entry name" value="Homeodomain-like_sf"/>
</dbReference>
<keyword evidence="3" id="KW-0804">Transcription</keyword>
<dbReference type="InterPro" id="IPR050109">
    <property type="entry name" value="HTH-type_TetR-like_transc_reg"/>
</dbReference>
<comment type="caution">
    <text evidence="6">The sequence shown here is derived from an EMBL/GenBank/DDBJ whole genome shotgun (WGS) entry which is preliminary data.</text>
</comment>
<dbReference type="InterPro" id="IPR025996">
    <property type="entry name" value="MT1864/Rv1816-like_C"/>
</dbReference>
<keyword evidence="7" id="KW-1185">Reference proteome</keyword>
<dbReference type="PANTHER" id="PTHR30055:SF234">
    <property type="entry name" value="HTH-TYPE TRANSCRIPTIONAL REGULATOR BETI"/>
    <property type="match status" value="1"/>
</dbReference>
<dbReference type="RefSeq" id="WP_184238625.1">
    <property type="nucleotide sequence ID" value="NZ_JACHMJ010000001.1"/>
</dbReference>
<dbReference type="GO" id="GO:0000976">
    <property type="term" value="F:transcription cis-regulatory region binding"/>
    <property type="evidence" value="ECO:0007669"/>
    <property type="project" value="TreeGrafter"/>
</dbReference>
<dbReference type="Pfam" id="PF00440">
    <property type="entry name" value="TetR_N"/>
    <property type="match status" value="1"/>
</dbReference>
<dbReference type="Gene3D" id="1.10.357.10">
    <property type="entry name" value="Tetracycline Repressor, domain 2"/>
    <property type="match status" value="1"/>
</dbReference>
<dbReference type="SUPFAM" id="SSF48498">
    <property type="entry name" value="Tetracyclin repressor-like, C-terminal domain"/>
    <property type="match status" value="1"/>
</dbReference>
<dbReference type="InterPro" id="IPR036271">
    <property type="entry name" value="Tet_transcr_reg_TetR-rel_C_sf"/>
</dbReference>
<keyword evidence="2 4" id="KW-0238">DNA-binding</keyword>
<dbReference type="Proteomes" id="UP000536685">
    <property type="component" value="Unassembled WGS sequence"/>
</dbReference>
<evidence type="ECO:0000256" key="4">
    <source>
        <dbReference type="PROSITE-ProRule" id="PRU00335"/>
    </source>
</evidence>
<sequence length="177" mass="19413">MSEPRVNELLAIALEVLEEEGLENLGVGTISRRAGIKPPSLYKQFASKADIEQQLADVGFRLWAKELAAATASLPSGATRRDHIWVIAAAYRSLGRANPQLFRLMNERPFLGAQLIRAVGEATTMDYGTLFPSLTVGMSFWAWGHGILVLELAGRFPPELDLDAMWDTMIDSVAAVE</sequence>
<evidence type="ECO:0000256" key="3">
    <source>
        <dbReference type="ARBA" id="ARBA00023163"/>
    </source>
</evidence>
<gene>
    <name evidence="6" type="ORF">HD599_002787</name>
</gene>
<dbReference type="PRINTS" id="PR00455">
    <property type="entry name" value="HTHTETR"/>
</dbReference>
<organism evidence="6 7">
    <name type="scientific">Conyzicola lurida</name>
    <dbReference type="NCBI Taxonomy" id="1172621"/>
    <lineage>
        <taxon>Bacteria</taxon>
        <taxon>Bacillati</taxon>
        <taxon>Actinomycetota</taxon>
        <taxon>Actinomycetes</taxon>
        <taxon>Micrococcales</taxon>
        <taxon>Microbacteriaceae</taxon>
        <taxon>Conyzicola</taxon>
    </lineage>
</organism>
<name>A0A841AQA7_9MICO</name>
<dbReference type="AlphaFoldDB" id="A0A841AQA7"/>
<evidence type="ECO:0000313" key="7">
    <source>
        <dbReference type="Proteomes" id="UP000536685"/>
    </source>
</evidence>
<reference evidence="6 7" key="1">
    <citation type="submission" date="2020-08" db="EMBL/GenBank/DDBJ databases">
        <title>Sequencing the genomes of 1000 actinobacteria strains.</title>
        <authorList>
            <person name="Klenk H.-P."/>
        </authorList>
    </citation>
    <scope>NUCLEOTIDE SEQUENCE [LARGE SCALE GENOMIC DNA]</scope>
    <source>
        <strain evidence="6 7">DSM 105784</strain>
    </source>
</reference>
<feature type="domain" description="HTH tetR-type" evidence="5">
    <location>
        <begin position="3"/>
        <end position="63"/>
    </location>
</feature>
<dbReference type="GO" id="GO:0003700">
    <property type="term" value="F:DNA-binding transcription factor activity"/>
    <property type="evidence" value="ECO:0007669"/>
    <property type="project" value="TreeGrafter"/>
</dbReference>
<dbReference type="SUPFAM" id="SSF46689">
    <property type="entry name" value="Homeodomain-like"/>
    <property type="match status" value="1"/>
</dbReference>
<dbReference type="Gene3D" id="1.10.10.60">
    <property type="entry name" value="Homeodomain-like"/>
    <property type="match status" value="1"/>
</dbReference>
<dbReference type="PANTHER" id="PTHR30055">
    <property type="entry name" value="HTH-TYPE TRANSCRIPTIONAL REGULATOR RUTR"/>
    <property type="match status" value="1"/>
</dbReference>
<keyword evidence="1" id="KW-0805">Transcription regulation</keyword>
<proteinExistence type="predicted"/>
<accession>A0A841AQA7</accession>
<evidence type="ECO:0000259" key="5">
    <source>
        <dbReference type="PROSITE" id="PS50977"/>
    </source>
</evidence>
<dbReference type="PROSITE" id="PS50977">
    <property type="entry name" value="HTH_TETR_2"/>
    <property type="match status" value="1"/>
</dbReference>
<feature type="DNA-binding region" description="H-T-H motif" evidence="4">
    <location>
        <begin position="26"/>
        <end position="45"/>
    </location>
</feature>
<dbReference type="EMBL" id="JACHMJ010000001">
    <property type="protein sequence ID" value="MBB5844464.1"/>
    <property type="molecule type" value="Genomic_DNA"/>
</dbReference>
<protein>
    <submittedName>
        <fullName evidence="6">AcrR family transcriptional regulator</fullName>
    </submittedName>
</protein>
<evidence type="ECO:0000313" key="6">
    <source>
        <dbReference type="EMBL" id="MBB5844464.1"/>
    </source>
</evidence>
<dbReference type="InterPro" id="IPR001647">
    <property type="entry name" value="HTH_TetR"/>
</dbReference>
<evidence type="ECO:0000256" key="1">
    <source>
        <dbReference type="ARBA" id="ARBA00023015"/>
    </source>
</evidence>
<dbReference type="Pfam" id="PF13305">
    <property type="entry name" value="TetR_C_33"/>
    <property type="match status" value="1"/>
</dbReference>